<dbReference type="RefSeq" id="WP_211872093.1">
    <property type="nucleotide sequence ID" value="NZ_JAAEDI010000049.1"/>
</dbReference>
<proteinExistence type="predicted"/>
<evidence type="ECO:0000313" key="1">
    <source>
        <dbReference type="EMBL" id="MBR0653387.1"/>
    </source>
</evidence>
<gene>
    <name evidence="1" type="ORF">GXW78_27300</name>
</gene>
<comment type="caution">
    <text evidence="1">The sequence shown here is derived from an EMBL/GenBank/DDBJ whole genome shotgun (WGS) entry which is preliminary data.</text>
</comment>
<sequence length="83" mass="9064">MEETMSGTPSLASQIAGVLTCFEAIVDALIARDPAMAIAIEERLEEAVALLEQRSDLDPKSAVPPRSLLRILRMRREGAQQES</sequence>
<protein>
    <submittedName>
        <fullName evidence="1">Uncharacterized protein</fullName>
    </submittedName>
</protein>
<keyword evidence="2" id="KW-1185">Reference proteome</keyword>
<dbReference type="EMBL" id="JAAEDI010000049">
    <property type="protein sequence ID" value="MBR0653387.1"/>
    <property type="molecule type" value="Genomic_DNA"/>
</dbReference>
<name>A0ABS5EQT1_9PROT</name>
<evidence type="ECO:0000313" key="2">
    <source>
        <dbReference type="Proteomes" id="UP000698752"/>
    </source>
</evidence>
<reference evidence="2" key="1">
    <citation type="journal article" date="2021" name="Syst. Appl. Microbiol.">
        <title>Roseomonas hellenica sp. nov., isolated from roots of wild-growing Alkanna tinctoria.</title>
        <authorList>
            <person name="Rat A."/>
            <person name="Naranjo H.D."/>
            <person name="Lebbe L."/>
            <person name="Cnockaert M."/>
            <person name="Krigas N."/>
            <person name="Grigoriadou K."/>
            <person name="Maloupa E."/>
            <person name="Willems A."/>
        </authorList>
    </citation>
    <scope>NUCLEOTIDE SEQUENCE [LARGE SCALE GENOMIC DNA]</scope>
    <source>
        <strain evidence="2">LMG 31159</strain>
    </source>
</reference>
<accession>A0ABS5EQT1</accession>
<dbReference type="Proteomes" id="UP000698752">
    <property type="component" value="Unassembled WGS sequence"/>
</dbReference>
<organism evidence="1 2">
    <name type="scientific">Neoroseomonas terrae</name>
    <dbReference type="NCBI Taxonomy" id="424799"/>
    <lineage>
        <taxon>Bacteria</taxon>
        <taxon>Pseudomonadati</taxon>
        <taxon>Pseudomonadota</taxon>
        <taxon>Alphaproteobacteria</taxon>
        <taxon>Acetobacterales</taxon>
        <taxon>Acetobacteraceae</taxon>
        <taxon>Neoroseomonas</taxon>
    </lineage>
</organism>